<reference evidence="2 3" key="1">
    <citation type="journal article" date="2018" name="BMC Genomics">
        <title>The genome of Naegleria lovaniensis, the basis for a comparative approach to unravel pathogenicity factors of the human pathogenic amoeba N. fowleri.</title>
        <authorList>
            <person name="Liechti N."/>
            <person name="Schurch N."/>
            <person name="Bruggmann R."/>
            <person name="Wittwer M."/>
        </authorList>
    </citation>
    <scope>NUCLEOTIDE SEQUENCE [LARGE SCALE GENOMIC DNA]</scope>
    <source>
        <strain evidence="2 3">ATCC 30569</strain>
    </source>
</reference>
<feature type="signal peptide" evidence="1">
    <location>
        <begin position="1"/>
        <end position="16"/>
    </location>
</feature>
<proteinExistence type="predicted"/>
<evidence type="ECO:0000313" key="2">
    <source>
        <dbReference type="EMBL" id="KAG2370818.1"/>
    </source>
</evidence>
<keyword evidence="3" id="KW-1185">Reference proteome</keyword>
<evidence type="ECO:0000313" key="3">
    <source>
        <dbReference type="Proteomes" id="UP000816034"/>
    </source>
</evidence>
<dbReference type="EMBL" id="PYSW02000078">
    <property type="protein sequence ID" value="KAG2370818.1"/>
    <property type="molecule type" value="Genomic_DNA"/>
</dbReference>
<name>A0AA88GB95_NAELO</name>
<dbReference type="AlphaFoldDB" id="A0AA88GB95"/>
<keyword evidence="1" id="KW-0732">Signal</keyword>
<sequence>MQPRIIIIATICLVLSLLWQPHHDPTIVTARPNKSFNKDPRRLNFIFGTNVNPLIQQTITRHLNQLSFELIGDQSLLLSFGNTSTTLQYISRQELTLLGHDGFIVKTIMVSLLNSTTSSNSNISQVIISVDGNSGLLASHVNNGVSYGCYAVLQELFGFGFAHPFRMTPSPLVHQEKPLDLVQFLQQHQRLPLNLVERPHLSRRGIHIHTEHPLEMTHFLNGFGNDMSLEYDQWILGMKEWEQTCEWLIANRQNSVQWIILYADKWKDFADSHERQTRLSLIVHTAQSYGLSVGIDVPIVMEQQHAWRLIRKLGQYQDEIRQLHSNIDYIMATGADFMATELGFSEFTHGSAEKMLAYLNESALYLDLKYHKPIFAKVHISQGQYVKEYIDPLTGKPGLNFNFLPYYADPRLGIMPHTVEIYALDDPAFTYGNTNFTQMRDFMFLEMGKRQVIWHPETAYWITFDSSVPLFLPTYIDRRLHDLRLIARQSAKTGVPLDGQVIFSSGWEYGYWLNDIVTMRMAWNPHLEESDHEQALLKTLDDVSRSFIFDRTIRSQFNSMTVQAMLDQTKYLIYGRVNHTQPSNLYKRAGITLLEGWDTWGELNVLADTWFGMKMETQPSKLQYDQVATGSDHMNEYQHYIRPLLLEMLQNFNTTAYRYLQLFQSGIDQTWFDLYSDIVDSALLLSYRTKQVFELFEYSAAKYKSDQAGQELHKNLAKQAIQDAQLVVNHRIQNFRVRDPEVIIGWNFNPTAYHFGYLWQTKNLYFWWRDYGKVVLNYESPCFMNVQDPVDIVIGEGFAENMAEELRKLLNYLKFLDGIADCLAAPMDEPKIPPFQV</sequence>
<dbReference type="GeneID" id="68106275"/>
<organism evidence="2 3">
    <name type="scientific">Naegleria lovaniensis</name>
    <name type="common">Amoeba</name>
    <dbReference type="NCBI Taxonomy" id="51637"/>
    <lineage>
        <taxon>Eukaryota</taxon>
        <taxon>Discoba</taxon>
        <taxon>Heterolobosea</taxon>
        <taxon>Tetramitia</taxon>
        <taxon>Eutetramitia</taxon>
        <taxon>Vahlkampfiidae</taxon>
        <taxon>Naegleria</taxon>
    </lineage>
</organism>
<protein>
    <submittedName>
        <fullName evidence="2">Uncharacterized protein</fullName>
    </submittedName>
</protein>
<accession>A0AA88GB95</accession>
<evidence type="ECO:0000256" key="1">
    <source>
        <dbReference type="SAM" id="SignalP"/>
    </source>
</evidence>
<dbReference type="Proteomes" id="UP000816034">
    <property type="component" value="Unassembled WGS sequence"/>
</dbReference>
<dbReference type="RefSeq" id="XP_044541682.1">
    <property type="nucleotide sequence ID" value="XM_044689741.1"/>
</dbReference>
<feature type="chain" id="PRO_5041634606" evidence="1">
    <location>
        <begin position="17"/>
        <end position="837"/>
    </location>
</feature>
<gene>
    <name evidence="2" type="ORF">C9374_013822</name>
</gene>
<comment type="caution">
    <text evidence="2">The sequence shown here is derived from an EMBL/GenBank/DDBJ whole genome shotgun (WGS) entry which is preliminary data.</text>
</comment>